<proteinExistence type="predicted"/>
<accession>A0ABZ0LS20</accession>
<protein>
    <recommendedName>
        <fullName evidence="3">Ribbon-helix-helix protein CopG domain-containing protein</fullName>
    </recommendedName>
</protein>
<evidence type="ECO:0000313" key="1">
    <source>
        <dbReference type="EMBL" id="WOX22247.1"/>
    </source>
</evidence>
<dbReference type="RefSeq" id="WP_318103264.1">
    <property type="nucleotide sequence ID" value="NZ_CP137573.1"/>
</dbReference>
<gene>
    <name evidence="1" type="ORF">R2D22_12945</name>
</gene>
<dbReference type="EMBL" id="CP137573">
    <property type="protein sequence ID" value="WOX22247.1"/>
    <property type="molecule type" value="Genomic_DNA"/>
</dbReference>
<reference evidence="1 2" key="1">
    <citation type="submission" date="2023-10" db="EMBL/GenBank/DDBJ databases">
        <title>The genome sequence of Streptomyces sp. HUAS YS2.</title>
        <authorList>
            <person name="Mo P."/>
        </authorList>
    </citation>
    <scope>NUCLEOTIDE SEQUENCE [LARGE SCALE GENOMIC DNA]</scope>
    <source>
        <strain evidence="1 2">HUAS YS2</strain>
    </source>
</reference>
<organism evidence="1 2">
    <name type="scientific">Streptomyces solicathayae</name>
    <dbReference type="NCBI Taxonomy" id="3081768"/>
    <lineage>
        <taxon>Bacteria</taxon>
        <taxon>Bacillati</taxon>
        <taxon>Actinomycetota</taxon>
        <taxon>Actinomycetes</taxon>
        <taxon>Kitasatosporales</taxon>
        <taxon>Streptomycetaceae</taxon>
        <taxon>Streptomyces</taxon>
    </lineage>
</organism>
<evidence type="ECO:0008006" key="3">
    <source>
        <dbReference type="Google" id="ProtNLM"/>
    </source>
</evidence>
<keyword evidence="2" id="KW-1185">Reference proteome</keyword>
<name>A0ABZ0LS20_9ACTN</name>
<sequence>MAKTHISISLDPEDAELIRNVAKENGLGVSAFLALAGRKEAARLERVAAAFADLDNAIAAAEAEAEVMPWPSETAPEAPPGR</sequence>
<dbReference type="Proteomes" id="UP001301731">
    <property type="component" value="Chromosome"/>
</dbReference>
<evidence type="ECO:0000313" key="2">
    <source>
        <dbReference type="Proteomes" id="UP001301731"/>
    </source>
</evidence>